<dbReference type="EMBL" id="MCGN01000016">
    <property type="protein sequence ID" value="ORY89493.1"/>
    <property type="molecule type" value="Genomic_DNA"/>
</dbReference>
<evidence type="ECO:0000313" key="2">
    <source>
        <dbReference type="Proteomes" id="UP000242180"/>
    </source>
</evidence>
<comment type="caution">
    <text evidence="1">The sequence shown here is derived from an EMBL/GenBank/DDBJ whole genome shotgun (WGS) entry which is preliminary data.</text>
</comment>
<dbReference type="Proteomes" id="UP000242180">
    <property type="component" value="Unassembled WGS sequence"/>
</dbReference>
<evidence type="ECO:0000313" key="1">
    <source>
        <dbReference type="EMBL" id="ORY89493.1"/>
    </source>
</evidence>
<protein>
    <submittedName>
        <fullName evidence="1">Uncharacterized protein</fullName>
    </submittedName>
</protein>
<accession>A0A1X2GZ20</accession>
<reference evidence="1 2" key="1">
    <citation type="submission" date="2016-07" db="EMBL/GenBank/DDBJ databases">
        <title>Pervasive Adenine N6-methylation of Active Genes in Fungi.</title>
        <authorList>
            <consortium name="DOE Joint Genome Institute"/>
            <person name="Mondo S.J."/>
            <person name="Dannebaum R.O."/>
            <person name="Kuo R.C."/>
            <person name="Labutti K."/>
            <person name="Haridas S."/>
            <person name="Kuo A."/>
            <person name="Salamov A."/>
            <person name="Ahrendt S.R."/>
            <person name="Lipzen A."/>
            <person name="Sullivan W."/>
            <person name="Andreopoulos W.B."/>
            <person name="Clum A."/>
            <person name="Lindquist E."/>
            <person name="Daum C."/>
            <person name="Ramamoorthy G.K."/>
            <person name="Gryganskyi A."/>
            <person name="Culley D."/>
            <person name="Magnuson J.K."/>
            <person name="James T.Y."/>
            <person name="O'Malley M.A."/>
            <person name="Stajich J.E."/>
            <person name="Spatafora J.W."/>
            <person name="Visel A."/>
            <person name="Grigoriev I.V."/>
        </authorList>
    </citation>
    <scope>NUCLEOTIDE SEQUENCE [LARGE SCALE GENOMIC DNA]</scope>
    <source>
        <strain evidence="1 2">NRRL 2496</strain>
    </source>
</reference>
<keyword evidence="2" id="KW-1185">Reference proteome</keyword>
<organism evidence="1 2">
    <name type="scientific">Syncephalastrum racemosum</name>
    <name type="common">Filamentous fungus</name>
    <dbReference type="NCBI Taxonomy" id="13706"/>
    <lineage>
        <taxon>Eukaryota</taxon>
        <taxon>Fungi</taxon>
        <taxon>Fungi incertae sedis</taxon>
        <taxon>Mucoromycota</taxon>
        <taxon>Mucoromycotina</taxon>
        <taxon>Mucoromycetes</taxon>
        <taxon>Mucorales</taxon>
        <taxon>Syncephalastraceae</taxon>
        <taxon>Syncephalastrum</taxon>
    </lineage>
</organism>
<gene>
    <name evidence="1" type="ORF">BCR43DRAFT_519368</name>
</gene>
<sequence length="51" mass="5849">MRAGEQYGNRNAVSTSSRLRMSVKLRPSIYRPYTIALGAYDERLRRLGTDT</sequence>
<dbReference type="AlphaFoldDB" id="A0A1X2GZ20"/>
<proteinExistence type="predicted"/>
<name>A0A1X2GZ20_SYNRA</name>
<dbReference type="InParanoid" id="A0A1X2GZ20"/>